<dbReference type="InterPro" id="IPR029767">
    <property type="entry name" value="WecB-like"/>
</dbReference>
<gene>
    <name evidence="6" type="ORF">HMPREF3221_01911</name>
</gene>
<name>A0A133NN37_FUSNU</name>
<dbReference type="EC" id="5.1.3.14" evidence="3"/>
<keyword evidence="1 4" id="KW-0413">Isomerase</keyword>
<dbReference type="CDD" id="cd03786">
    <property type="entry name" value="GTB_UDP-GlcNAc_2-Epimerase"/>
    <property type="match status" value="1"/>
</dbReference>
<feature type="domain" description="UDP-N-acetylglucosamine 2-epimerase" evidence="5">
    <location>
        <begin position="23"/>
        <end position="360"/>
    </location>
</feature>
<dbReference type="SUPFAM" id="SSF53756">
    <property type="entry name" value="UDP-Glycosyltransferase/glycogen phosphorylase"/>
    <property type="match status" value="1"/>
</dbReference>
<organism evidence="6 7">
    <name type="scientific">Fusobacterium nucleatum</name>
    <dbReference type="NCBI Taxonomy" id="851"/>
    <lineage>
        <taxon>Bacteria</taxon>
        <taxon>Fusobacteriati</taxon>
        <taxon>Fusobacteriota</taxon>
        <taxon>Fusobacteriia</taxon>
        <taxon>Fusobacteriales</taxon>
        <taxon>Fusobacteriaceae</taxon>
        <taxon>Fusobacterium</taxon>
    </lineage>
</organism>
<keyword evidence="7" id="KW-1185">Reference proteome</keyword>
<accession>A0A133NN37</accession>
<comment type="similarity">
    <text evidence="2 4">Belongs to the UDP-N-acetylglucosamine 2-epimerase family.</text>
</comment>
<sequence>MKIGLIFGTRPEAIKMAPVYHELKENFEVKVIVTGQHKEMLYQILNIFDIKPDYELDLMKKGQELSELTSRMIISLDQIFKNEKFDYVLVQGDTTSAFTGALVAFYNKVPVAHIEAGLRTGNIYSPFPEEANRKLIGIITTLHFAPTKTNIDNLLKENYKKNNIIETGNTVIDALTWVKKNKQKELNFIKEKYKIKDKKYILLTMHRRENWGKAMEEALTAIRDYIDKKDNFSLVFPMHLNPIVRDIAKKVFYNNKNVLLLEPLEYIEFISLLEGAHIVMTDSGGIQEEAPTFGKPTLVLRDTTERPEAIEAGTAILVGTNYNNIIYNLERLEGDLYTKMSKAKNPYGNGTAALKIRRALESFK</sequence>
<dbReference type="Gene3D" id="3.40.50.2000">
    <property type="entry name" value="Glycogen Phosphorylase B"/>
    <property type="match status" value="2"/>
</dbReference>
<evidence type="ECO:0000256" key="3">
    <source>
        <dbReference type="ARBA" id="ARBA00038858"/>
    </source>
</evidence>
<dbReference type="RefSeq" id="WP_060798773.1">
    <property type="nucleotide sequence ID" value="NZ_KQ956750.1"/>
</dbReference>
<evidence type="ECO:0000313" key="6">
    <source>
        <dbReference type="EMBL" id="KXA17694.1"/>
    </source>
</evidence>
<reference evidence="7" key="1">
    <citation type="submission" date="2016-01" db="EMBL/GenBank/DDBJ databases">
        <authorList>
            <person name="Mitreva M."/>
            <person name="Pepin K.H."/>
            <person name="Mihindukulasuriya K.A."/>
            <person name="Fulton R."/>
            <person name="Fronick C."/>
            <person name="O'Laughlin M."/>
            <person name="Miner T."/>
            <person name="Herter B."/>
            <person name="Rosa B.A."/>
            <person name="Cordes M."/>
            <person name="Tomlinson C."/>
            <person name="Wollam A."/>
            <person name="Palsikar V.B."/>
            <person name="Mardis E.R."/>
            <person name="Wilson R.K."/>
        </authorList>
    </citation>
    <scope>NUCLEOTIDE SEQUENCE [LARGE SCALE GENOMIC DNA]</scope>
    <source>
        <strain evidence="7">MJR7757B</strain>
    </source>
</reference>
<dbReference type="Proteomes" id="UP000070401">
    <property type="component" value="Unassembled WGS sequence"/>
</dbReference>
<protein>
    <recommendedName>
        <fullName evidence="3">UDP-N-acetylglucosamine 2-epimerase (non-hydrolyzing)</fullName>
        <ecNumber evidence="3">5.1.3.14</ecNumber>
    </recommendedName>
</protein>
<evidence type="ECO:0000256" key="1">
    <source>
        <dbReference type="ARBA" id="ARBA00023235"/>
    </source>
</evidence>
<proteinExistence type="inferred from homology"/>
<dbReference type="PANTHER" id="PTHR43174:SF2">
    <property type="entry name" value="UDP-N-ACETYLGLUCOSAMINE 2-EPIMERASE"/>
    <property type="match status" value="1"/>
</dbReference>
<evidence type="ECO:0000259" key="5">
    <source>
        <dbReference type="Pfam" id="PF02350"/>
    </source>
</evidence>
<dbReference type="PATRIC" id="fig|851.8.peg.1923"/>
<dbReference type="EMBL" id="LRPY01000187">
    <property type="protein sequence ID" value="KXA17694.1"/>
    <property type="molecule type" value="Genomic_DNA"/>
</dbReference>
<evidence type="ECO:0000313" key="7">
    <source>
        <dbReference type="Proteomes" id="UP000070401"/>
    </source>
</evidence>
<dbReference type="Pfam" id="PF02350">
    <property type="entry name" value="Epimerase_2"/>
    <property type="match status" value="1"/>
</dbReference>
<dbReference type="InterPro" id="IPR003331">
    <property type="entry name" value="UDP_GlcNAc_Epimerase_2_dom"/>
</dbReference>
<dbReference type="NCBIfam" id="TIGR00236">
    <property type="entry name" value="wecB"/>
    <property type="match status" value="1"/>
</dbReference>
<comment type="caution">
    <text evidence="6">The sequence shown here is derived from an EMBL/GenBank/DDBJ whole genome shotgun (WGS) entry which is preliminary data.</text>
</comment>
<evidence type="ECO:0000256" key="2">
    <source>
        <dbReference type="ARBA" id="ARBA00038209"/>
    </source>
</evidence>
<dbReference type="GO" id="GO:0008761">
    <property type="term" value="F:UDP-N-acetylglucosamine 2-epimerase activity"/>
    <property type="evidence" value="ECO:0007669"/>
    <property type="project" value="UniProtKB-EC"/>
</dbReference>
<dbReference type="PANTHER" id="PTHR43174">
    <property type="entry name" value="UDP-N-ACETYLGLUCOSAMINE 2-EPIMERASE"/>
    <property type="match status" value="1"/>
</dbReference>
<evidence type="ECO:0000256" key="4">
    <source>
        <dbReference type="RuleBase" id="RU003513"/>
    </source>
</evidence>
<dbReference type="AlphaFoldDB" id="A0A133NN37"/>